<evidence type="ECO:0000313" key="2">
    <source>
        <dbReference type="EMBL" id="MDT0546842.1"/>
    </source>
</evidence>
<evidence type="ECO:0008006" key="4">
    <source>
        <dbReference type="Google" id="ProtNLM"/>
    </source>
</evidence>
<keyword evidence="3" id="KW-1185">Reference proteome</keyword>
<accession>A0ABU2XN16</accession>
<dbReference type="RefSeq" id="WP_311727335.1">
    <property type="nucleotide sequence ID" value="NZ_JAVRFD010000016.1"/>
</dbReference>
<proteinExistence type="predicted"/>
<evidence type="ECO:0000256" key="1">
    <source>
        <dbReference type="SAM" id="MobiDB-lite"/>
    </source>
</evidence>
<dbReference type="Proteomes" id="UP001180754">
    <property type="component" value="Unassembled WGS sequence"/>
</dbReference>
<evidence type="ECO:0000313" key="3">
    <source>
        <dbReference type="Proteomes" id="UP001180754"/>
    </source>
</evidence>
<organism evidence="2 3">
    <name type="scientific">Streptomyces lonegramiae</name>
    <dbReference type="NCBI Taxonomy" id="3075524"/>
    <lineage>
        <taxon>Bacteria</taxon>
        <taxon>Bacillati</taxon>
        <taxon>Actinomycetota</taxon>
        <taxon>Actinomycetes</taxon>
        <taxon>Kitasatosporales</taxon>
        <taxon>Streptomycetaceae</taxon>
        <taxon>Streptomyces</taxon>
    </lineage>
</organism>
<protein>
    <recommendedName>
        <fullName evidence="4">Twin-arginine translocation signal domain-containing protein</fullName>
    </recommendedName>
</protein>
<feature type="region of interest" description="Disordered" evidence="1">
    <location>
        <begin position="47"/>
        <end position="69"/>
    </location>
</feature>
<sequence length="69" mass="6823">MAQDVQDMYAKGRLTRNKFALGGGKAAASGALGVLAVPVPDAADAVEGQAGAAEGGTRDLPALTAQEQP</sequence>
<comment type="caution">
    <text evidence="2">The sequence shown here is derived from an EMBL/GenBank/DDBJ whole genome shotgun (WGS) entry which is preliminary data.</text>
</comment>
<name>A0ABU2XN16_9ACTN</name>
<gene>
    <name evidence="2" type="ORF">RND15_29665</name>
</gene>
<reference evidence="2" key="1">
    <citation type="submission" date="2024-05" db="EMBL/GenBank/DDBJ databases">
        <title>30 novel species of actinomycetes from the DSMZ collection.</title>
        <authorList>
            <person name="Nouioui I."/>
        </authorList>
    </citation>
    <scope>NUCLEOTIDE SEQUENCE</scope>
    <source>
        <strain evidence="2">DSM 41529</strain>
    </source>
</reference>
<dbReference type="EMBL" id="JAVRFD010000016">
    <property type="protein sequence ID" value="MDT0546842.1"/>
    <property type="molecule type" value="Genomic_DNA"/>
</dbReference>